<dbReference type="RefSeq" id="WP_207333469.1">
    <property type="nucleotide sequence ID" value="NZ_JAFMYU010000001.1"/>
</dbReference>
<sequence length="181" mass="20436">MKRLLSLTFLTLLVYHTLATVWVSVGVWWQERHDLTESLTVYSSVDSMVEFQVVLGNQQAQELAQQTSEEGFAYHGKFYDVVSVELRGDTLHIAGLQDKSASFWQQDLLSFVKQTIGTHSQNDTQKKAGAFLKLLLKEYQLTDRITLTPYLLTWLADVRIADAPAHVLTRALAVMSPPPRG</sequence>
<accession>A0A939FZA7</accession>
<gene>
    <name evidence="1" type="ORF">J2I48_00770</name>
</gene>
<name>A0A939FZA7_9BACT</name>
<proteinExistence type="predicted"/>
<protein>
    <submittedName>
        <fullName evidence="1">Uncharacterized protein</fullName>
    </submittedName>
</protein>
<comment type="caution">
    <text evidence="1">The sequence shown here is derived from an EMBL/GenBank/DDBJ whole genome shotgun (WGS) entry which is preliminary data.</text>
</comment>
<dbReference type="AlphaFoldDB" id="A0A939FZA7"/>
<dbReference type="EMBL" id="JAFMYU010000001">
    <property type="protein sequence ID" value="MBO0929502.1"/>
    <property type="molecule type" value="Genomic_DNA"/>
</dbReference>
<organism evidence="1 2">
    <name type="scientific">Fibrella aquatilis</name>
    <dbReference type="NCBI Taxonomy" id="2817059"/>
    <lineage>
        <taxon>Bacteria</taxon>
        <taxon>Pseudomonadati</taxon>
        <taxon>Bacteroidota</taxon>
        <taxon>Cytophagia</taxon>
        <taxon>Cytophagales</taxon>
        <taxon>Spirosomataceae</taxon>
        <taxon>Fibrella</taxon>
    </lineage>
</organism>
<evidence type="ECO:0000313" key="2">
    <source>
        <dbReference type="Proteomes" id="UP000664795"/>
    </source>
</evidence>
<evidence type="ECO:0000313" key="1">
    <source>
        <dbReference type="EMBL" id="MBO0929502.1"/>
    </source>
</evidence>
<keyword evidence="2" id="KW-1185">Reference proteome</keyword>
<reference evidence="1 2" key="1">
    <citation type="submission" date="2021-03" db="EMBL/GenBank/DDBJ databases">
        <title>Fibrella sp. HMF5036 genome sequencing and assembly.</title>
        <authorList>
            <person name="Kang H."/>
            <person name="Kim H."/>
            <person name="Bae S."/>
            <person name="Joh K."/>
        </authorList>
    </citation>
    <scope>NUCLEOTIDE SEQUENCE [LARGE SCALE GENOMIC DNA]</scope>
    <source>
        <strain evidence="1 2">HMF5036</strain>
    </source>
</reference>
<dbReference type="Proteomes" id="UP000664795">
    <property type="component" value="Unassembled WGS sequence"/>
</dbReference>